<comment type="caution">
    <text evidence="1">The sequence shown here is derived from an EMBL/GenBank/DDBJ whole genome shotgun (WGS) entry which is preliminary data.</text>
</comment>
<dbReference type="Proteomes" id="UP000789901">
    <property type="component" value="Unassembled WGS sequence"/>
</dbReference>
<keyword evidence="2" id="KW-1185">Reference proteome</keyword>
<dbReference type="EMBL" id="CAJVQB010028962">
    <property type="protein sequence ID" value="CAG8813337.1"/>
    <property type="molecule type" value="Genomic_DNA"/>
</dbReference>
<reference evidence="1 2" key="1">
    <citation type="submission" date="2021-06" db="EMBL/GenBank/DDBJ databases">
        <authorList>
            <person name="Kallberg Y."/>
            <person name="Tangrot J."/>
            <person name="Rosling A."/>
        </authorList>
    </citation>
    <scope>NUCLEOTIDE SEQUENCE [LARGE SCALE GENOMIC DNA]</scope>
    <source>
        <strain evidence="1 2">120-4 pot B 10/14</strain>
    </source>
</reference>
<evidence type="ECO:0000313" key="1">
    <source>
        <dbReference type="EMBL" id="CAG8813337.1"/>
    </source>
</evidence>
<name>A0ABN7W402_GIGMA</name>
<accession>A0ABN7W402</accession>
<evidence type="ECO:0000313" key="2">
    <source>
        <dbReference type="Proteomes" id="UP000789901"/>
    </source>
</evidence>
<organism evidence="1 2">
    <name type="scientific">Gigaspora margarita</name>
    <dbReference type="NCBI Taxonomy" id="4874"/>
    <lineage>
        <taxon>Eukaryota</taxon>
        <taxon>Fungi</taxon>
        <taxon>Fungi incertae sedis</taxon>
        <taxon>Mucoromycota</taxon>
        <taxon>Glomeromycotina</taxon>
        <taxon>Glomeromycetes</taxon>
        <taxon>Diversisporales</taxon>
        <taxon>Gigasporaceae</taxon>
        <taxon>Gigaspora</taxon>
    </lineage>
</organism>
<proteinExistence type="predicted"/>
<sequence>MTSVGSGLRRRTCFLVQKRKFCTDIPYMKFAPDFGLEFDWSLYRIKIALTF</sequence>
<gene>
    <name evidence="1" type="ORF">GMARGA_LOCUS25759</name>
</gene>
<protein>
    <submittedName>
        <fullName evidence="1">118_t:CDS:1</fullName>
    </submittedName>
</protein>